<dbReference type="Pfam" id="PF04828">
    <property type="entry name" value="GFA"/>
    <property type="match status" value="1"/>
</dbReference>
<keyword evidence="3" id="KW-0862">Zinc</keyword>
<dbReference type="InterPro" id="IPR006913">
    <property type="entry name" value="CENP-V/GFA"/>
</dbReference>
<feature type="domain" description="CENP-V/GFA" evidence="4">
    <location>
        <begin position="3"/>
        <end position="114"/>
    </location>
</feature>
<evidence type="ECO:0000313" key="5">
    <source>
        <dbReference type="EMBL" id="TDK33593.1"/>
    </source>
</evidence>
<proteinExistence type="inferred from homology"/>
<keyword evidence="2" id="KW-0479">Metal-binding</keyword>
<dbReference type="InterPro" id="IPR052355">
    <property type="entry name" value="CENP-V-like"/>
</dbReference>
<dbReference type="InterPro" id="IPR011057">
    <property type="entry name" value="Mss4-like_sf"/>
</dbReference>
<gene>
    <name evidence="5" type="ORF">E2F49_06200</name>
</gene>
<evidence type="ECO:0000313" key="6">
    <source>
        <dbReference type="Proteomes" id="UP000295543"/>
    </source>
</evidence>
<evidence type="ECO:0000256" key="2">
    <source>
        <dbReference type="ARBA" id="ARBA00022723"/>
    </source>
</evidence>
<dbReference type="OrthoDB" id="9805575at2"/>
<dbReference type="GO" id="GO:0046872">
    <property type="term" value="F:metal ion binding"/>
    <property type="evidence" value="ECO:0007669"/>
    <property type="project" value="UniProtKB-KW"/>
</dbReference>
<dbReference type="GO" id="GO:0016846">
    <property type="term" value="F:carbon-sulfur lyase activity"/>
    <property type="evidence" value="ECO:0007669"/>
    <property type="project" value="InterPro"/>
</dbReference>
<comment type="similarity">
    <text evidence="1">Belongs to the Gfa family.</text>
</comment>
<dbReference type="Gene3D" id="2.170.150.70">
    <property type="match status" value="1"/>
</dbReference>
<comment type="caution">
    <text evidence="5">The sequence shown here is derived from an EMBL/GenBank/DDBJ whole genome shotgun (WGS) entry which is preliminary data.</text>
</comment>
<dbReference type="Proteomes" id="UP000295543">
    <property type="component" value="Unassembled WGS sequence"/>
</dbReference>
<accession>A0A4R5UE76</accession>
<name>A0A4R5UE76_9GAMM</name>
<evidence type="ECO:0000256" key="1">
    <source>
        <dbReference type="ARBA" id="ARBA00005495"/>
    </source>
</evidence>
<dbReference type="PROSITE" id="PS51891">
    <property type="entry name" value="CENP_V_GFA"/>
    <property type="match status" value="1"/>
</dbReference>
<evidence type="ECO:0000256" key="3">
    <source>
        <dbReference type="ARBA" id="ARBA00022833"/>
    </source>
</evidence>
<dbReference type="RefSeq" id="WP_133393022.1">
    <property type="nucleotide sequence ID" value="NZ_SMTG01000002.1"/>
</dbReference>
<dbReference type="EMBL" id="SMTG01000002">
    <property type="protein sequence ID" value="TDK33593.1"/>
    <property type="molecule type" value="Genomic_DNA"/>
</dbReference>
<evidence type="ECO:0000259" key="4">
    <source>
        <dbReference type="PROSITE" id="PS51891"/>
    </source>
</evidence>
<dbReference type="SUPFAM" id="SSF51316">
    <property type="entry name" value="Mss4-like"/>
    <property type="match status" value="1"/>
</dbReference>
<sequence length="114" mass="12188">MTHTGRCHCGSLAFELDGEIAEVYDCNCSMCRRRGGLLTFAPAAALRETGSGTPGTYRFDTHKIAHHFCTTCGIAPYSRGTGPDGAEMACVNVRCIDGLDLATLKIVQVDGARF</sequence>
<dbReference type="PANTHER" id="PTHR28620">
    <property type="entry name" value="CENTROMERE PROTEIN V"/>
    <property type="match status" value="1"/>
</dbReference>
<keyword evidence="6" id="KW-1185">Reference proteome</keyword>
<organism evidence="5 6">
    <name type="scientific">Luteimonas terrae</name>
    <dbReference type="NCBI Taxonomy" id="1530191"/>
    <lineage>
        <taxon>Bacteria</taxon>
        <taxon>Pseudomonadati</taxon>
        <taxon>Pseudomonadota</taxon>
        <taxon>Gammaproteobacteria</taxon>
        <taxon>Lysobacterales</taxon>
        <taxon>Lysobacteraceae</taxon>
        <taxon>Luteimonas</taxon>
    </lineage>
</organism>
<dbReference type="PANTHER" id="PTHR28620:SF1">
    <property type="entry name" value="CENP-V_GFA DOMAIN-CONTAINING PROTEIN"/>
    <property type="match status" value="1"/>
</dbReference>
<protein>
    <submittedName>
        <fullName evidence="5">GFA family protein</fullName>
    </submittedName>
</protein>
<dbReference type="AlphaFoldDB" id="A0A4R5UE76"/>
<reference evidence="5 6" key="1">
    <citation type="submission" date="2019-03" db="EMBL/GenBank/DDBJ databases">
        <title>Luteimonas zhaokaii sp.nov., isolated from the rectal contents of Plateau pika in Yushu, Qinghai Province, China.</title>
        <authorList>
            <person name="Zhang G."/>
        </authorList>
    </citation>
    <scope>NUCLEOTIDE SEQUENCE [LARGE SCALE GENOMIC DNA]</scope>
    <source>
        <strain evidence="5 6">THG-MD21</strain>
    </source>
</reference>